<keyword evidence="7" id="KW-1185">Reference proteome</keyword>
<organism evidence="6 7">
    <name type="scientific">Mytilus coruscus</name>
    <name type="common">Sea mussel</name>
    <dbReference type="NCBI Taxonomy" id="42192"/>
    <lineage>
        <taxon>Eukaryota</taxon>
        <taxon>Metazoa</taxon>
        <taxon>Spiralia</taxon>
        <taxon>Lophotrochozoa</taxon>
        <taxon>Mollusca</taxon>
        <taxon>Bivalvia</taxon>
        <taxon>Autobranchia</taxon>
        <taxon>Pteriomorphia</taxon>
        <taxon>Mytilida</taxon>
        <taxon>Mytiloidea</taxon>
        <taxon>Mytilidae</taxon>
        <taxon>Mytilinae</taxon>
        <taxon>Mytilus</taxon>
    </lineage>
</organism>
<dbReference type="AlphaFoldDB" id="A0A6J7ZVE6"/>
<protein>
    <submittedName>
        <fullName evidence="6">ANK</fullName>
    </submittedName>
</protein>
<feature type="repeat" description="ANK" evidence="3">
    <location>
        <begin position="694"/>
        <end position="726"/>
    </location>
</feature>
<evidence type="ECO:0000313" key="6">
    <source>
        <dbReference type="EMBL" id="CAC5357848.1"/>
    </source>
</evidence>
<evidence type="ECO:0000259" key="5">
    <source>
        <dbReference type="Pfam" id="PF20720"/>
    </source>
</evidence>
<name>A0A6J7ZVE6_MYTCO</name>
<dbReference type="SMART" id="SM00248">
    <property type="entry name" value="ANK"/>
    <property type="match status" value="10"/>
</dbReference>
<dbReference type="Pfam" id="PF12796">
    <property type="entry name" value="Ank_2"/>
    <property type="match status" value="3"/>
</dbReference>
<dbReference type="InterPro" id="IPR049050">
    <property type="entry name" value="nSTAND3"/>
</dbReference>
<dbReference type="PANTHER" id="PTHR24171">
    <property type="entry name" value="ANKYRIN REPEAT DOMAIN-CONTAINING PROTEIN 39-RELATED"/>
    <property type="match status" value="1"/>
</dbReference>
<evidence type="ECO:0000313" key="7">
    <source>
        <dbReference type="Proteomes" id="UP000507470"/>
    </source>
</evidence>
<dbReference type="SUPFAM" id="SSF52540">
    <property type="entry name" value="P-loop containing nucleoside triphosphate hydrolases"/>
    <property type="match status" value="2"/>
</dbReference>
<dbReference type="Gene3D" id="1.25.40.20">
    <property type="entry name" value="Ankyrin repeat-containing domain"/>
    <property type="match status" value="2"/>
</dbReference>
<dbReference type="SUPFAM" id="SSF48403">
    <property type="entry name" value="Ankyrin repeat"/>
    <property type="match status" value="2"/>
</dbReference>
<dbReference type="PROSITE" id="PS50297">
    <property type="entry name" value="ANK_REP_REGION"/>
    <property type="match status" value="4"/>
</dbReference>
<dbReference type="InterPro" id="IPR027417">
    <property type="entry name" value="P-loop_NTPase"/>
</dbReference>
<feature type="domain" description="Novel STAND NTPase 3" evidence="5">
    <location>
        <begin position="239"/>
        <end position="389"/>
    </location>
</feature>
<sequence>MAPSLTVDETNFLRLVALIIGLAPKAVRCYFDRVFPPNNLQSSLLNHQTALDDLRYRKRVLTLVQYNVLFPSGSAVTSKNFDITLMICLLRNIGGITPPVKGYDTFPSSVDISTGADLARIKYYRNRIAHSTDSKVVTNEFEDAWNEASTAIGRLGGTVFQQECLVLKSSNLDSESYKDILLNICHSKDAVADTLASMVEALKIKTSDIENLLKDTVPQHIRAFWNNAITNWIKDDCEFVTTNQLKTIFVPLETKGSLTITGNSGVGKSFTTRHIALHLHHNGYEIMPVRNPVDIFNYVSTNAKLVFVFDDVCGKTHLLHNEIEDWERYSDEIANCISGKDIKILCNCRLQIFQSKPFESLYLLRECQFNLFSSDFTIPEKRLIASKYVSETVLEELSDECIQVHDCFPLLCRMAKTWETSKALTFLLNPIGVFENELKQMRSRDKLNFCGLLFVTIFNNSLNDELLIDDIGITDRNTLNNILEECGETRGTSRKLIKDHLDSMIGVYLIFEDNSYRFANERLFEMTFTFMAKTFLKCIIKHCTVSMLCDKFGLECLDEGRRHYQFFVPSYFEIFFFERLLKETTDDNFLDIFDCKQMNDRNYRSKFLAFLKNFDSKEIKRLLNLSYFGIGLFHHVCKRGYTYFALFCLEKGVDINKYDDIGMTPLHTACKYENEKLVNVLLNAGATVNLYESRGFSALFGACMSGNVDVVNRLLENHANPNLCSDRCLIPLLLVSEKGYSEIAKLLTKFGAKINKQDDKGFTALHQACRSGHEKIVEMLLENGANVNKYSSDGETPLHITCSTSFNNIINVLVANRADLLAVSGKTGLSPLKLLQRDKKEVLISLIKTVISKDEIYIMIEYSCEENDKDLLEILMESDIDINRFMTSGQTALHIASFNGNLEIANLLLENQAIVNMCSTKGETVLQRCCLSLNCELVKYLITKGADINDPKASVILPLPLHLACLLNNYEMCSIFLQNDDYIDVNKKQN</sequence>
<feature type="domain" description="DZIP3-like HEPN" evidence="4">
    <location>
        <begin position="37"/>
        <end position="176"/>
    </location>
</feature>
<dbReference type="InterPro" id="IPR036770">
    <property type="entry name" value="Ankyrin_rpt-contain_sf"/>
</dbReference>
<evidence type="ECO:0000259" key="4">
    <source>
        <dbReference type="Pfam" id="PF18738"/>
    </source>
</evidence>
<feature type="repeat" description="ANK" evidence="3">
    <location>
        <begin position="793"/>
        <end position="825"/>
    </location>
</feature>
<gene>
    <name evidence="6" type="ORF">MCOR_1339</name>
</gene>
<dbReference type="OrthoDB" id="194358at2759"/>
<dbReference type="PROSITE" id="PS50088">
    <property type="entry name" value="ANK_REPEAT"/>
    <property type="match status" value="6"/>
</dbReference>
<feature type="repeat" description="ANK" evidence="3">
    <location>
        <begin position="888"/>
        <end position="920"/>
    </location>
</feature>
<feature type="repeat" description="ANK" evidence="3">
    <location>
        <begin position="661"/>
        <end position="693"/>
    </location>
</feature>
<dbReference type="Proteomes" id="UP000507470">
    <property type="component" value="Unassembled WGS sequence"/>
</dbReference>
<dbReference type="InterPro" id="IPR041249">
    <property type="entry name" value="HEPN_DZIP3"/>
</dbReference>
<keyword evidence="1" id="KW-0677">Repeat</keyword>
<proteinExistence type="predicted"/>
<evidence type="ECO:0000256" key="1">
    <source>
        <dbReference type="ARBA" id="ARBA00022737"/>
    </source>
</evidence>
<feature type="repeat" description="ANK" evidence="3">
    <location>
        <begin position="760"/>
        <end position="792"/>
    </location>
</feature>
<keyword evidence="2 3" id="KW-0040">ANK repeat</keyword>
<accession>A0A6J7ZVE6</accession>
<dbReference type="Pfam" id="PF18738">
    <property type="entry name" value="HEPN_DZIP3"/>
    <property type="match status" value="1"/>
</dbReference>
<feature type="repeat" description="ANK" evidence="3">
    <location>
        <begin position="921"/>
        <end position="953"/>
    </location>
</feature>
<dbReference type="Pfam" id="PF20720">
    <property type="entry name" value="nSTAND3"/>
    <property type="match status" value="1"/>
</dbReference>
<evidence type="ECO:0000256" key="3">
    <source>
        <dbReference type="PROSITE-ProRule" id="PRU00023"/>
    </source>
</evidence>
<dbReference type="InterPro" id="IPR002110">
    <property type="entry name" value="Ankyrin_rpt"/>
</dbReference>
<dbReference type="EMBL" id="CACVKT020000259">
    <property type="protein sequence ID" value="CAC5357848.1"/>
    <property type="molecule type" value="Genomic_DNA"/>
</dbReference>
<dbReference type="PRINTS" id="PR01415">
    <property type="entry name" value="ANKYRIN"/>
</dbReference>
<reference evidence="6 7" key="1">
    <citation type="submission" date="2020-06" db="EMBL/GenBank/DDBJ databases">
        <authorList>
            <person name="Li R."/>
            <person name="Bekaert M."/>
        </authorList>
    </citation>
    <scope>NUCLEOTIDE SEQUENCE [LARGE SCALE GENOMIC DNA]</scope>
    <source>
        <strain evidence="7">wild</strain>
    </source>
</reference>
<evidence type="ECO:0000256" key="2">
    <source>
        <dbReference type="ARBA" id="ARBA00023043"/>
    </source>
</evidence>